<organism evidence="2 3">
    <name type="scientific">Amniculicola lignicola CBS 123094</name>
    <dbReference type="NCBI Taxonomy" id="1392246"/>
    <lineage>
        <taxon>Eukaryota</taxon>
        <taxon>Fungi</taxon>
        <taxon>Dikarya</taxon>
        <taxon>Ascomycota</taxon>
        <taxon>Pezizomycotina</taxon>
        <taxon>Dothideomycetes</taxon>
        <taxon>Pleosporomycetidae</taxon>
        <taxon>Pleosporales</taxon>
        <taxon>Amniculicolaceae</taxon>
        <taxon>Amniculicola</taxon>
    </lineage>
</organism>
<dbReference type="OrthoDB" id="4764735at2759"/>
<protein>
    <submittedName>
        <fullName evidence="2">Uncharacterized protein</fullName>
    </submittedName>
</protein>
<proteinExistence type="predicted"/>
<feature type="region of interest" description="Disordered" evidence="1">
    <location>
        <begin position="319"/>
        <end position="343"/>
    </location>
</feature>
<name>A0A6A5X3D1_9PLEO</name>
<evidence type="ECO:0000313" key="3">
    <source>
        <dbReference type="Proteomes" id="UP000799779"/>
    </source>
</evidence>
<evidence type="ECO:0000256" key="1">
    <source>
        <dbReference type="SAM" id="MobiDB-lite"/>
    </source>
</evidence>
<dbReference type="Proteomes" id="UP000799779">
    <property type="component" value="Unassembled WGS sequence"/>
</dbReference>
<dbReference type="AlphaFoldDB" id="A0A6A5X3D1"/>
<sequence>MSPPWRIAQPYCLALGPQVNSPEPIWYIGCKVCDGEDKIFYSQTYFDINYPDLSRWTTTIPAAARNVYVSFGPNLTYFACAPGRGSIWAGLPGELTDKIQKAFDTPCCVSLGMNDAWFVMWPDGYFVWKFYGKYAPLDAILNAAEPRSVSYLAISPFNPDHYFVAFKDRSIKYNFIGAEEWLPQMRAAFDEWQQDIMLRQRQSMMPPPQYQGQMINAPGQQWNQFPPSPATPNYIPQQMQGPPNPGYNAPMSPPFTPATPYGAPMQPIQPMQPMQPMQPPMQPMQPVRPMAQQLHAYPMMASAPVEMMGDIPVVAAPPPVAPLPRSTSTEKGGFLSKFHSKKN</sequence>
<dbReference type="EMBL" id="ML977557">
    <property type="protein sequence ID" value="KAF2007429.1"/>
    <property type="molecule type" value="Genomic_DNA"/>
</dbReference>
<evidence type="ECO:0000313" key="2">
    <source>
        <dbReference type="EMBL" id="KAF2007429.1"/>
    </source>
</evidence>
<reference evidence="2" key="1">
    <citation type="journal article" date="2020" name="Stud. Mycol.">
        <title>101 Dothideomycetes genomes: a test case for predicting lifestyles and emergence of pathogens.</title>
        <authorList>
            <person name="Haridas S."/>
            <person name="Albert R."/>
            <person name="Binder M."/>
            <person name="Bloem J."/>
            <person name="Labutti K."/>
            <person name="Salamov A."/>
            <person name="Andreopoulos B."/>
            <person name="Baker S."/>
            <person name="Barry K."/>
            <person name="Bills G."/>
            <person name="Bluhm B."/>
            <person name="Cannon C."/>
            <person name="Castanera R."/>
            <person name="Culley D."/>
            <person name="Daum C."/>
            <person name="Ezra D."/>
            <person name="Gonzalez J."/>
            <person name="Henrissat B."/>
            <person name="Kuo A."/>
            <person name="Liang C."/>
            <person name="Lipzen A."/>
            <person name="Lutzoni F."/>
            <person name="Magnuson J."/>
            <person name="Mondo S."/>
            <person name="Nolan M."/>
            <person name="Ohm R."/>
            <person name="Pangilinan J."/>
            <person name="Park H.-J."/>
            <person name="Ramirez L."/>
            <person name="Alfaro M."/>
            <person name="Sun H."/>
            <person name="Tritt A."/>
            <person name="Yoshinaga Y."/>
            <person name="Zwiers L.-H."/>
            <person name="Turgeon B."/>
            <person name="Goodwin S."/>
            <person name="Spatafora J."/>
            <person name="Crous P."/>
            <person name="Grigoriev I."/>
        </authorList>
    </citation>
    <scope>NUCLEOTIDE SEQUENCE</scope>
    <source>
        <strain evidence="2">CBS 123094</strain>
    </source>
</reference>
<keyword evidence="3" id="KW-1185">Reference proteome</keyword>
<accession>A0A6A5X3D1</accession>
<gene>
    <name evidence="2" type="ORF">P154DRAFT_119142</name>
</gene>